<evidence type="ECO:0000313" key="2">
    <source>
        <dbReference type="Proteomes" id="UP000176583"/>
    </source>
</evidence>
<name>A0A1F4UIV6_UNCKA</name>
<protein>
    <recommendedName>
        <fullName evidence="3">DUF721 domain-containing protein</fullName>
    </recommendedName>
</protein>
<proteinExistence type="predicted"/>
<sequence length="94" mass="10763">MAFEQVGQSLDHFTRRSPIRSAALALKVEQEFQKHLPDWAKMISFREGRLLIGTPSPAHSQEIFLQSRELKRKINEGLGGKVVEEIKYRVVSSE</sequence>
<organism evidence="1 2">
    <name type="scientific">candidate division WWE3 bacterium RBG_19FT_COMBO_53_11</name>
    <dbReference type="NCBI Taxonomy" id="1802613"/>
    <lineage>
        <taxon>Bacteria</taxon>
        <taxon>Katanobacteria</taxon>
    </lineage>
</organism>
<evidence type="ECO:0008006" key="3">
    <source>
        <dbReference type="Google" id="ProtNLM"/>
    </source>
</evidence>
<dbReference type="STRING" id="1802613.A2V54_01270"/>
<evidence type="ECO:0000313" key="1">
    <source>
        <dbReference type="EMBL" id="OGC44908.1"/>
    </source>
</evidence>
<dbReference type="EMBL" id="MEUW01000004">
    <property type="protein sequence ID" value="OGC44908.1"/>
    <property type="molecule type" value="Genomic_DNA"/>
</dbReference>
<reference evidence="1 2" key="1">
    <citation type="journal article" date="2016" name="Nat. Commun.">
        <title>Thousands of microbial genomes shed light on interconnected biogeochemical processes in an aquifer system.</title>
        <authorList>
            <person name="Anantharaman K."/>
            <person name="Brown C.T."/>
            <person name="Hug L.A."/>
            <person name="Sharon I."/>
            <person name="Castelle C.J."/>
            <person name="Probst A.J."/>
            <person name="Thomas B.C."/>
            <person name="Singh A."/>
            <person name="Wilkins M.J."/>
            <person name="Karaoz U."/>
            <person name="Brodie E.L."/>
            <person name="Williams K.H."/>
            <person name="Hubbard S.S."/>
            <person name="Banfield J.F."/>
        </authorList>
    </citation>
    <scope>NUCLEOTIDE SEQUENCE [LARGE SCALE GENOMIC DNA]</scope>
</reference>
<dbReference type="Pfam" id="PF05258">
    <property type="entry name" value="DciA"/>
    <property type="match status" value="1"/>
</dbReference>
<accession>A0A1F4UIV6</accession>
<dbReference type="AlphaFoldDB" id="A0A1F4UIV6"/>
<gene>
    <name evidence="1" type="ORF">A2V54_01270</name>
</gene>
<dbReference type="InterPro" id="IPR007922">
    <property type="entry name" value="DciA-like"/>
</dbReference>
<comment type="caution">
    <text evidence="1">The sequence shown here is derived from an EMBL/GenBank/DDBJ whole genome shotgun (WGS) entry which is preliminary data.</text>
</comment>
<dbReference type="Proteomes" id="UP000176583">
    <property type="component" value="Unassembled WGS sequence"/>
</dbReference>